<accession>A0A1Y1HRN7</accession>
<evidence type="ECO:0000313" key="1">
    <source>
        <dbReference type="EMBL" id="GAQ79829.1"/>
    </source>
</evidence>
<proteinExistence type="predicted"/>
<dbReference type="AlphaFoldDB" id="A0A1Y1HRN7"/>
<dbReference type="EMBL" id="DF236988">
    <property type="protein sequence ID" value="GAQ79829.1"/>
    <property type="molecule type" value="Genomic_DNA"/>
</dbReference>
<dbReference type="Proteomes" id="UP000054558">
    <property type="component" value="Unassembled WGS sequence"/>
</dbReference>
<name>A0A1Y1HRN7_KLENI</name>
<keyword evidence="2" id="KW-1185">Reference proteome</keyword>
<evidence type="ECO:0000313" key="2">
    <source>
        <dbReference type="Proteomes" id="UP000054558"/>
    </source>
</evidence>
<reference evidence="1 2" key="1">
    <citation type="journal article" date="2014" name="Nat. Commun.">
        <title>Klebsormidium flaccidum genome reveals primary factors for plant terrestrial adaptation.</title>
        <authorList>
            <person name="Hori K."/>
            <person name="Maruyama F."/>
            <person name="Fujisawa T."/>
            <person name="Togashi T."/>
            <person name="Yamamoto N."/>
            <person name="Seo M."/>
            <person name="Sato S."/>
            <person name="Yamada T."/>
            <person name="Mori H."/>
            <person name="Tajima N."/>
            <person name="Moriyama T."/>
            <person name="Ikeuchi M."/>
            <person name="Watanabe M."/>
            <person name="Wada H."/>
            <person name="Kobayashi K."/>
            <person name="Saito M."/>
            <person name="Masuda T."/>
            <person name="Sasaki-Sekimoto Y."/>
            <person name="Mashiguchi K."/>
            <person name="Awai K."/>
            <person name="Shimojima M."/>
            <person name="Masuda S."/>
            <person name="Iwai M."/>
            <person name="Nobusawa T."/>
            <person name="Narise T."/>
            <person name="Kondo S."/>
            <person name="Saito H."/>
            <person name="Sato R."/>
            <person name="Murakawa M."/>
            <person name="Ihara Y."/>
            <person name="Oshima-Yamada Y."/>
            <person name="Ohtaka K."/>
            <person name="Satoh M."/>
            <person name="Sonobe K."/>
            <person name="Ishii M."/>
            <person name="Ohtani R."/>
            <person name="Kanamori-Sato M."/>
            <person name="Honoki R."/>
            <person name="Miyazaki D."/>
            <person name="Mochizuki H."/>
            <person name="Umetsu J."/>
            <person name="Higashi K."/>
            <person name="Shibata D."/>
            <person name="Kamiya Y."/>
            <person name="Sato N."/>
            <person name="Nakamura Y."/>
            <person name="Tabata S."/>
            <person name="Ida S."/>
            <person name="Kurokawa K."/>
            <person name="Ohta H."/>
        </authorList>
    </citation>
    <scope>NUCLEOTIDE SEQUENCE [LARGE SCALE GENOMIC DNA]</scope>
    <source>
        <strain evidence="1 2">NIES-2285</strain>
    </source>
</reference>
<protein>
    <submittedName>
        <fullName evidence="1">Uncharacterized protein</fullName>
    </submittedName>
</protein>
<gene>
    <name evidence="1" type="ORF">KFL_000390190</name>
</gene>
<organism evidence="1 2">
    <name type="scientific">Klebsormidium nitens</name>
    <name type="common">Green alga</name>
    <name type="synonym">Ulothrix nitens</name>
    <dbReference type="NCBI Taxonomy" id="105231"/>
    <lineage>
        <taxon>Eukaryota</taxon>
        <taxon>Viridiplantae</taxon>
        <taxon>Streptophyta</taxon>
        <taxon>Klebsormidiophyceae</taxon>
        <taxon>Klebsormidiales</taxon>
        <taxon>Klebsormidiaceae</taxon>
        <taxon>Klebsormidium</taxon>
    </lineage>
</organism>
<sequence length="349" mass="38896">MEAMMGAVRMDLDNAKDRAHLDRICTNVASPDPKVSMMALFDYVGAQDVALRTLKTPGLVNMSLYCLERGLLVAVRDKLRNLQEPELFRTTLPVFSDFYWLVGILVYTARDPRTVKAVLRQFPDVVKVLEEKAFSKTSEKRAKKFLEVQMAACKALTCLTSFDALGTADIRDQIVAGGKVIPRMMKLWEMKLLRETDTEKDVRSILILLKNCLGSGSTTALRCDVGELACVIPFAALVLHESTKPDYLLTSCHVLASLGKQNGELRLKLAATPKADCFKEAGVNVEHFRAPARKCSLGGCSATETSEKKLRRCSKCLQAAYCRRSIGQHTRSFARPLSRRKFPESEPDK</sequence>